<sequence length="1086" mass="116228">MRLCEAPDEFGFMVDAMTSPPSEGGRHTAVSELLSLVRDFCLLSAEQDIALASEKSEDCTVSSGSDSLKSSCARRSETWWYRELRPVRGVTLEGLPGSGKRQLCRSIAAHAAWIRGTTGSCKDPGREFSGRRCPAVGGTQGRIEGLYEIDLRRYLTSSPVLASGEAWPCRRPSSASLEGVLAGITEEARIRRSLFQLWLSQAVDESRSSSCLDSNCPGLPPCVTPSAGSGVVPGAERADTRTSAICHDGADAEGPSNAAIWDAVAGGGCCFVVLDHVELLQGSQAEDSSLERPARRGLAFQPKAAALVIETLCRFISLWHKENLRIFLLAPLDPATAGHLYGSKQSAKGTTGHDRSQSASLSLHQLLPRDLLGPGFFERRICLPQTLNDRERTAILKLHIQQACAAAESTNRGRQTDCMSSEEPITEADNGRPGKEKGSTVMVDAADAGRDAEARCDCCNERRACLHDELATVATEWTGGYQPADLVALVGAAAQVAFQQDVGGTVSSMLPELASSTLPAFDVLLGQGRGLSHGEGGGILKRPCRLFTLDHFRLALLRAGAAPAARIGAGLQLTPHCPDMPTSPGRSALSVAANACGIHRVVPLSSENPGLAFGSGSGAYQRPPDTAVGDTSESVGGAEDVRCVRRMRPDMEAECAPGLRDAPGQCTTSEAVGTGPRDALSLPRDKVTCREEGCRPVRGFAGIVGQDALISQLRSEVIDPILQQRGADERRAPVTTSHTAPVGVLICGDEGTGKTLLAAAIAHELRSTLIVISPAELLRAALGAGDKQLMRIFDTAERAAPCVLLIEDIHVLAPSGDSGGRTSLPDLSNECRERELSAERDIAASQRRPPSHRGNGPCGGRLLHTMLLRLDRLQRQRRFGRQTAGSVARASGVLVVATADKEANVDTRLLTHYRLRCRFATKSASEWSLTDAADLLRLYLRGRVRPHSATEPDPIDEVLHRVQLLSSRGRTEARRDQVKESVAKKKDGLVSAPCLRIPAFWVLLVQEAAVCAVERYSKTQSQGSHDDAGLQRIRADEGSRVDANLCTADTRMFGELSYPAADRGGEKIWIETCDLIAGLQRISVTR</sequence>
<dbReference type="KEGG" id="bbes:BESB_030280"/>
<dbReference type="PANTHER" id="PTHR23077:SF171">
    <property type="entry name" value="NUCLEAR VALOSIN-CONTAINING PROTEIN-LIKE"/>
    <property type="match status" value="1"/>
</dbReference>
<feature type="region of interest" description="Disordered" evidence="3">
    <location>
        <begin position="838"/>
        <end position="858"/>
    </location>
</feature>
<evidence type="ECO:0000313" key="5">
    <source>
        <dbReference type="EMBL" id="PFH31154.1"/>
    </source>
</evidence>
<dbReference type="STRING" id="94643.A0A2A9M1N5"/>
<evidence type="ECO:0000313" key="6">
    <source>
        <dbReference type="Proteomes" id="UP000224006"/>
    </source>
</evidence>
<feature type="region of interest" description="Disordered" evidence="3">
    <location>
        <begin position="411"/>
        <end position="438"/>
    </location>
</feature>
<reference evidence="5 6" key="1">
    <citation type="submission" date="2017-09" db="EMBL/GenBank/DDBJ databases">
        <title>Genome sequencing of Besnoitia besnoiti strain Bb-Ger1.</title>
        <authorList>
            <person name="Schares G."/>
            <person name="Venepally P."/>
            <person name="Lorenzi H.A."/>
        </authorList>
    </citation>
    <scope>NUCLEOTIDE SEQUENCE [LARGE SCALE GENOMIC DNA]</scope>
    <source>
        <strain evidence="5 6">Bb-Ger1</strain>
    </source>
</reference>
<feature type="domain" description="AAA+ ATPase" evidence="4">
    <location>
        <begin position="740"/>
        <end position="925"/>
    </location>
</feature>
<keyword evidence="1" id="KW-0547">Nucleotide-binding</keyword>
<dbReference type="EMBL" id="NWUJ01000016">
    <property type="protein sequence ID" value="PFH31154.1"/>
    <property type="molecule type" value="Genomic_DNA"/>
</dbReference>
<dbReference type="InterPro" id="IPR025662">
    <property type="entry name" value="Sigma_54_int_dom_ATP-bd_1"/>
</dbReference>
<proteinExistence type="predicted"/>
<dbReference type="GO" id="GO:0005524">
    <property type="term" value="F:ATP binding"/>
    <property type="evidence" value="ECO:0007669"/>
    <property type="project" value="UniProtKB-KW"/>
</dbReference>
<dbReference type="InterPro" id="IPR027417">
    <property type="entry name" value="P-loop_NTPase"/>
</dbReference>
<dbReference type="InterPro" id="IPR003593">
    <property type="entry name" value="AAA+_ATPase"/>
</dbReference>
<protein>
    <submittedName>
        <fullName evidence="5">ATPase, AAA family protein</fullName>
    </submittedName>
</protein>
<evidence type="ECO:0000256" key="1">
    <source>
        <dbReference type="ARBA" id="ARBA00022741"/>
    </source>
</evidence>
<accession>A0A2A9M1N5</accession>
<dbReference type="Proteomes" id="UP000224006">
    <property type="component" value="Chromosome XIII"/>
</dbReference>
<evidence type="ECO:0000259" key="4">
    <source>
        <dbReference type="SMART" id="SM00382"/>
    </source>
</evidence>
<dbReference type="GeneID" id="40308080"/>
<dbReference type="Gene3D" id="3.40.50.300">
    <property type="entry name" value="P-loop containing nucleotide triphosphate hydrolases"/>
    <property type="match status" value="1"/>
</dbReference>
<dbReference type="SUPFAM" id="SSF52540">
    <property type="entry name" value="P-loop containing nucleoside triphosphate hydrolases"/>
    <property type="match status" value="1"/>
</dbReference>
<dbReference type="CDD" id="cd19481">
    <property type="entry name" value="RecA-like_protease"/>
    <property type="match status" value="1"/>
</dbReference>
<dbReference type="VEuPathDB" id="ToxoDB:BESB_030280"/>
<comment type="caution">
    <text evidence="5">The sequence shown here is derived from an EMBL/GenBank/DDBJ whole genome shotgun (WGS) entry which is preliminary data.</text>
</comment>
<dbReference type="Pfam" id="PF00004">
    <property type="entry name" value="AAA"/>
    <property type="match status" value="1"/>
</dbReference>
<dbReference type="InterPro" id="IPR050168">
    <property type="entry name" value="AAA_ATPase_domain"/>
</dbReference>
<dbReference type="GO" id="GO:0016887">
    <property type="term" value="F:ATP hydrolysis activity"/>
    <property type="evidence" value="ECO:0007669"/>
    <property type="project" value="InterPro"/>
</dbReference>
<dbReference type="PROSITE" id="PS00675">
    <property type="entry name" value="SIGMA54_INTERACT_1"/>
    <property type="match status" value="1"/>
</dbReference>
<dbReference type="RefSeq" id="XP_029215163.1">
    <property type="nucleotide sequence ID" value="XM_029361696.1"/>
</dbReference>
<evidence type="ECO:0000256" key="3">
    <source>
        <dbReference type="SAM" id="MobiDB-lite"/>
    </source>
</evidence>
<dbReference type="PANTHER" id="PTHR23077">
    <property type="entry name" value="AAA-FAMILY ATPASE"/>
    <property type="match status" value="1"/>
</dbReference>
<gene>
    <name evidence="5" type="ORF">BESB_030280</name>
</gene>
<keyword evidence="6" id="KW-1185">Reference proteome</keyword>
<evidence type="ECO:0000256" key="2">
    <source>
        <dbReference type="ARBA" id="ARBA00022840"/>
    </source>
</evidence>
<organism evidence="5 6">
    <name type="scientific">Besnoitia besnoiti</name>
    <name type="common">Apicomplexan protozoan</name>
    <dbReference type="NCBI Taxonomy" id="94643"/>
    <lineage>
        <taxon>Eukaryota</taxon>
        <taxon>Sar</taxon>
        <taxon>Alveolata</taxon>
        <taxon>Apicomplexa</taxon>
        <taxon>Conoidasida</taxon>
        <taxon>Coccidia</taxon>
        <taxon>Eucoccidiorida</taxon>
        <taxon>Eimeriorina</taxon>
        <taxon>Sarcocystidae</taxon>
        <taxon>Besnoitia</taxon>
    </lineage>
</organism>
<keyword evidence="2" id="KW-0067">ATP-binding</keyword>
<dbReference type="SMART" id="SM00382">
    <property type="entry name" value="AAA"/>
    <property type="match status" value="1"/>
</dbReference>
<dbReference type="OrthoDB" id="330797at2759"/>
<dbReference type="AlphaFoldDB" id="A0A2A9M1N5"/>
<feature type="compositionally biased region" description="Basic and acidic residues" evidence="3">
    <location>
        <begin position="429"/>
        <end position="438"/>
    </location>
</feature>
<name>A0A2A9M1N5_BESBE</name>
<dbReference type="InterPro" id="IPR003959">
    <property type="entry name" value="ATPase_AAA_core"/>
</dbReference>